<dbReference type="EMBL" id="BARW01001221">
    <property type="protein sequence ID" value="GAI72513.1"/>
    <property type="molecule type" value="Genomic_DNA"/>
</dbReference>
<keyword evidence="1" id="KW-0472">Membrane</keyword>
<evidence type="ECO:0000256" key="1">
    <source>
        <dbReference type="SAM" id="Phobius"/>
    </source>
</evidence>
<dbReference type="AlphaFoldDB" id="X1QW82"/>
<name>X1QW82_9ZZZZ</name>
<keyword evidence="1" id="KW-1133">Transmembrane helix</keyword>
<organism evidence="2">
    <name type="scientific">marine sediment metagenome</name>
    <dbReference type="NCBI Taxonomy" id="412755"/>
    <lineage>
        <taxon>unclassified sequences</taxon>
        <taxon>metagenomes</taxon>
        <taxon>ecological metagenomes</taxon>
    </lineage>
</organism>
<evidence type="ECO:0000313" key="2">
    <source>
        <dbReference type="EMBL" id="GAI72513.1"/>
    </source>
</evidence>
<sequence>MIRIQDFGEIGYGGLVTLTEWWDNKRIDEGKIGTGDVFKKASFYTYLGVGLAATLMSVFGWMRRYERWSEHVSHGFLYDLPRFAYGLTKALGAGGRRGRGSESKAVDQAQKILNERLRAKALTQGSGRTAERSYQREFETVAPHAF</sequence>
<comment type="caution">
    <text evidence="2">The sequence shown here is derived from an EMBL/GenBank/DDBJ whole genome shotgun (WGS) entry which is preliminary data.</text>
</comment>
<reference evidence="2" key="1">
    <citation type="journal article" date="2014" name="Front. Microbiol.">
        <title>High frequency of phylogenetically diverse reductive dehalogenase-homologous genes in deep subseafloor sedimentary metagenomes.</title>
        <authorList>
            <person name="Kawai M."/>
            <person name="Futagami T."/>
            <person name="Toyoda A."/>
            <person name="Takaki Y."/>
            <person name="Nishi S."/>
            <person name="Hori S."/>
            <person name="Arai W."/>
            <person name="Tsubouchi T."/>
            <person name="Morono Y."/>
            <person name="Uchiyama I."/>
            <person name="Ito T."/>
            <person name="Fujiyama A."/>
            <person name="Inagaki F."/>
            <person name="Takami H."/>
        </authorList>
    </citation>
    <scope>NUCLEOTIDE SEQUENCE</scope>
    <source>
        <strain evidence="2">Expedition CK06-06</strain>
    </source>
</reference>
<gene>
    <name evidence="2" type="ORF">S12H4_04097</name>
</gene>
<accession>X1QW82</accession>
<keyword evidence="1" id="KW-0812">Transmembrane</keyword>
<protein>
    <submittedName>
        <fullName evidence="2">Uncharacterized protein</fullName>
    </submittedName>
</protein>
<proteinExistence type="predicted"/>
<feature type="transmembrane region" description="Helical" evidence="1">
    <location>
        <begin position="43"/>
        <end position="62"/>
    </location>
</feature>